<keyword evidence="2" id="KW-1185">Reference proteome</keyword>
<dbReference type="EMBL" id="JBHSGB010000001">
    <property type="protein sequence ID" value="MFC4653751.1"/>
    <property type="molecule type" value="Genomic_DNA"/>
</dbReference>
<evidence type="ECO:0000313" key="1">
    <source>
        <dbReference type="EMBL" id="MFC4653751.1"/>
    </source>
</evidence>
<comment type="caution">
    <text evidence="1">The sequence shown here is derived from an EMBL/GenBank/DDBJ whole genome shotgun (WGS) entry which is preliminary data.</text>
</comment>
<evidence type="ECO:0008006" key="3">
    <source>
        <dbReference type="Google" id="ProtNLM"/>
    </source>
</evidence>
<evidence type="ECO:0000313" key="2">
    <source>
        <dbReference type="Proteomes" id="UP001595962"/>
    </source>
</evidence>
<gene>
    <name evidence="1" type="ORF">ACFO3I_01805</name>
</gene>
<protein>
    <recommendedName>
        <fullName evidence="3">Lipoprotein</fullName>
    </recommendedName>
</protein>
<organism evidence="1 2">
    <name type="scientific">Rheinheimera marina</name>
    <dbReference type="NCBI Taxonomy" id="1774958"/>
    <lineage>
        <taxon>Bacteria</taxon>
        <taxon>Pseudomonadati</taxon>
        <taxon>Pseudomonadota</taxon>
        <taxon>Gammaproteobacteria</taxon>
        <taxon>Chromatiales</taxon>
        <taxon>Chromatiaceae</taxon>
        <taxon>Rheinheimera</taxon>
    </lineage>
</organism>
<reference evidence="2" key="1">
    <citation type="journal article" date="2019" name="Int. J. Syst. Evol. Microbiol.">
        <title>The Global Catalogue of Microorganisms (GCM) 10K type strain sequencing project: providing services to taxonomists for standard genome sequencing and annotation.</title>
        <authorList>
            <consortium name="The Broad Institute Genomics Platform"/>
            <consortium name="The Broad Institute Genome Sequencing Center for Infectious Disease"/>
            <person name="Wu L."/>
            <person name="Ma J."/>
        </authorList>
    </citation>
    <scope>NUCLEOTIDE SEQUENCE [LARGE SCALE GENOMIC DNA]</scope>
    <source>
        <strain evidence="2">DT28</strain>
    </source>
</reference>
<proteinExistence type="predicted"/>
<dbReference type="Proteomes" id="UP001595962">
    <property type="component" value="Unassembled WGS sequence"/>
</dbReference>
<sequence>MKILLKILLKILPFIISFGCIADSCYISAESVKELSALNQRNFTFNIKRTKNNGWVGIEVFLPKVLNGEKFHSIELAGISSKTNEPLWVIPIATSKDHPDNSLLVAELFPPENLLENAKFSISYGEGNCLLYMSYDVRQLEKNRNH</sequence>
<dbReference type="RefSeq" id="WP_377331267.1">
    <property type="nucleotide sequence ID" value="NZ_JBHSGB010000001.1"/>
</dbReference>
<name>A0ABV9JH31_9GAMM</name>
<accession>A0ABV9JH31</accession>